<evidence type="ECO:0000259" key="6">
    <source>
        <dbReference type="Pfam" id="PF00155"/>
    </source>
</evidence>
<evidence type="ECO:0000256" key="3">
    <source>
        <dbReference type="ARBA" id="ARBA00022576"/>
    </source>
</evidence>
<dbReference type="Pfam" id="PF00155">
    <property type="entry name" value="Aminotran_1_2"/>
    <property type="match status" value="1"/>
</dbReference>
<dbReference type="STRING" id="716816.BST96_07795"/>
<keyword evidence="5" id="KW-0663">Pyridoxal phosphate</keyword>
<keyword evidence="3 7" id="KW-0032">Aminotransferase</keyword>
<dbReference type="InterPro" id="IPR004839">
    <property type="entry name" value="Aminotransferase_I/II_large"/>
</dbReference>
<sequence length="398" mass="43101">MQLAKQLSKLGTETAFAVSAAAADWAAKGNKVYPFHLGDINIATPENIVEATIKAIGDGYTGYCPGGGVAELRDAIARDVGSKRGLSYSTENVSIQPGGKPVIGKFIATVMDAGDEVLYPNPGYPIYESQIEYQGGTAVAYGYIETDTGFELDMDALKASITPKTKALIYNNYQNPNGAQSSRAEMEALAELAIKHDLWVLADDAYYEVQYSGEPMSIANLPGMQERTIILYTCSKRFAMTGWRLGAAIGPVAAIEIINKLNTNAESCTPHFIQRGMVEAIEGSTSGPDHILNVLRDRRDACIAGLNAIDGINVATPDSTFYVFPNVTAIMQRKGLTDVNQLMTEALHQTSVSFCTRKHFGRPLAGEKNDYIRFAYSGIEVADINEGMAKLKTYFESP</sequence>
<reference evidence="7 8" key="1">
    <citation type="submission" date="2016-11" db="EMBL/GenBank/DDBJ databases">
        <title>Trade-off between light-utilization and light-protection in marine flavobacteria.</title>
        <authorList>
            <person name="Kumagai Y."/>
        </authorList>
    </citation>
    <scope>NUCLEOTIDE SEQUENCE [LARGE SCALE GENOMIC DNA]</scope>
    <source>
        <strain evidence="7 8">NBRC 107125</strain>
    </source>
</reference>
<dbReference type="PANTHER" id="PTHR46383">
    <property type="entry name" value="ASPARTATE AMINOTRANSFERASE"/>
    <property type="match status" value="1"/>
</dbReference>
<organism evidence="7 8">
    <name type="scientific">Oceanicoccus sagamiensis</name>
    <dbReference type="NCBI Taxonomy" id="716816"/>
    <lineage>
        <taxon>Bacteria</taxon>
        <taxon>Pseudomonadati</taxon>
        <taxon>Pseudomonadota</taxon>
        <taxon>Gammaproteobacteria</taxon>
        <taxon>Cellvibrionales</taxon>
        <taxon>Spongiibacteraceae</taxon>
        <taxon>Oceanicoccus</taxon>
    </lineage>
</organism>
<dbReference type="GO" id="GO:0030170">
    <property type="term" value="F:pyridoxal phosphate binding"/>
    <property type="evidence" value="ECO:0007669"/>
    <property type="project" value="InterPro"/>
</dbReference>
<evidence type="ECO:0000313" key="7">
    <source>
        <dbReference type="EMBL" id="ARN76337.1"/>
    </source>
</evidence>
<proteinExistence type="inferred from homology"/>
<dbReference type="Gene3D" id="3.40.640.10">
    <property type="entry name" value="Type I PLP-dependent aspartate aminotransferase-like (Major domain)"/>
    <property type="match status" value="1"/>
</dbReference>
<comment type="cofactor">
    <cofactor evidence="1">
        <name>pyridoxal 5'-phosphate</name>
        <dbReference type="ChEBI" id="CHEBI:597326"/>
    </cofactor>
</comment>
<evidence type="ECO:0000256" key="1">
    <source>
        <dbReference type="ARBA" id="ARBA00001933"/>
    </source>
</evidence>
<gene>
    <name evidence="7" type="ORF">BST96_07795</name>
</gene>
<comment type="similarity">
    <text evidence="2">Belongs to the class-I pyridoxal-phosphate-dependent aminotransferase family.</text>
</comment>
<accession>A0A1X9NNL5</accession>
<dbReference type="SUPFAM" id="SSF53383">
    <property type="entry name" value="PLP-dependent transferases"/>
    <property type="match status" value="1"/>
</dbReference>
<dbReference type="Proteomes" id="UP000193450">
    <property type="component" value="Chromosome"/>
</dbReference>
<dbReference type="EMBL" id="CP019343">
    <property type="protein sequence ID" value="ARN76337.1"/>
    <property type="molecule type" value="Genomic_DNA"/>
</dbReference>
<dbReference type="GO" id="GO:0006520">
    <property type="term" value="P:amino acid metabolic process"/>
    <property type="evidence" value="ECO:0007669"/>
    <property type="project" value="InterPro"/>
</dbReference>
<evidence type="ECO:0000313" key="8">
    <source>
        <dbReference type="Proteomes" id="UP000193450"/>
    </source>
</evidence>
<keyword evidence="4 7" id="KW-0808">Transferase</keyword>
<dbReference type="InterPro" id="IPR050596">
    <property type="entry name" value="AspAT/PAT-like"/>
</dbReference>
<keyword evidence="8" id="KW-1185">Reference proteome</keyword>
<dbReference type="KEGG" id="osg:BST96_07795"/>
<dbReference type="OrthoDB" id="9803354at2"/>
<name>A0A1X9NNL5_9GAMM</name>
<evidence type="ECO:0000256" key="4">
    <source>
        <dbReference type="ARBA" id="ARBA00022679"/>
    </source>
</evidence>
<dbReference type="InterPro" id="IPR015422">
    <property type="entry name" value="PyrdxlP-dep_Trfase_small"/>
</dbReference>
<evidence type="ECO:0000256" key="2">
    <source>
        <dbReference type="ARBA" id="ARBA00007441"/>
    </source>
</evidence>
<dbReference type="GO" id="GO:0008483">
    <property type="term" value="F:transaminase activity"/>
    <property type="evidence" value="ECO:0007669"/>
    <property type="project" value="UniProtKB-KW"/>
</dbReference>
<dbReference type="AlphaFoldDB" id="A0A1X9NNL5"/>
<dbReference type="InterPro" id="IPR015424">
    <property type="entry name" value="PyrdxlP-dep_Trfase"/>
</dbReference>
<dbReference type="PANTHER" id="PTHR46383:SF1">
    <property type="entry name" value="ASPARTATE AMINOTRANSFERASE"/>
    <property type="match status" value="1"/>
</dbReference>
<evidence type="ECO:0000256" key="5">
    <source>
        <dbReference type="ARBA" id="ARBA00022898"/>
    </source>
</evidence>
<dbReference type="Gene3D" id="3.90.1150.10">
    <property type="entry name" value="Aspartate Aminotransferase, domain 1"/>
    <property type="match status" value="1"/>
</dbReference>
<protein>
    <submittedName>
        <fullName evidence="7">Aspartate aminotransferase</fullName>
    </submittedName>
</protein>
<dbReference type="InterPro" id="IPR015421">
    <property type="entry name" value="PyrdxlP-dep_Trfase_major"/>
</dbReference>
<feature type="domain" description="Aminotransferase class I/classII large" evidence="6">
    <location>
        <begin position="41"/>
        <end position="357"/>
    </location>
</feature>
<dbReference type="CDD" id="cd00609">
    <property type="entry name" value="AAT_like"/>
    <property type="match status" value="1"/>
</dbReference>